<dbReference type="Proteomes" id="UP000029558">
    <property type="component" value="Chromosome"/>
</dbReference>
<sequence>MDIFVQNNAFHDMLSYLLIVILLYDIEQLKPKQQEAMAS</sequence>
<gene>
    <name evidence="1" type="ORF">KU39_240</name>
</gene>
<dbReference type="AlphaFoldDB" id="A0AAC8VFT4"/>
<accession>A0AAC8VFT4</accession>
<dbReference type="EMBL" id="CP012508">
    <property type="protein sequence ID" value="ALB21426.1"/>
    <property type="molecule type" value="Genomic_DNA"/>
</dbReference>
<reference evidence="1 2" key="1">
    <citation type="journal article" date="2014" name="Genome Announc.">
        <title>Comparative Genome Analysis of Two Isolates of the Fish Pathogen Piscirickettsia salmonis from Different Hosts Reveals Major Differences in Virulence-Associated Secretion Systems.</title>
        <authorList>
            <person name="Bohle H."/>
            <person name="Henriquez P."/>
            <person name="Grothusen H."/>
            <person name="Navas E."/>
            <person name="Sandoval A."/>
            <person name="Bustamante F."/>
            <person name="Bustos P."/>
            <person name="Mancilla M."/>
        </authorList>
    </citation>
    <scope>NUCLEOTIDE SEQUENCE [LARGE SCALE GENOMIC DNA]</scope>
    <source>
        <strain evidence="2">B1-32597</strain>
    </source>
</reference>
<name>A0AAC8VFT4_PISSA</name>
<evidence type="ECO:0000313" key="1">
    <source>
        <dbReference type="EMBL" id="ALB21426.1"/>
    </source>
</evidence>
<organism evidence="1 2">
    <name type="scientific">Piscirickettsia salmonis</name>
    <dbReference type="NCBI Taxonomy" id="1238"/>
    <lineage>
        <taxon>Bacteria</taxon>
        <taxon>Pseudomonadati</taxon>
        <taxon>Pseudomonadota</taxon>
        <taxon>Gammaproteobacteria</taxon>
        <taxon>Thiotrichales</taxon>
        <taxon>Piscirickettsiaceae</taxon>
        <taxon>Piscirickettsia</taxon>
    </lineage>
</organism>
<protein>
    <submittedName>
        <fullName evidence="1">Uncharacterized protein</fullName>
    </submittedName>
</protein>
<proteinExistence type="predicted"/>
<evidence type="ECO:0000313" key="2">
    <source>
        <dbReference type="Proteomes" id="UP000029558"/>
    </source>
</evidence>